<dbReference type="Proteomes" id="UP000198341">
    <property type="component" value="Chromosome 5"/>
</dbReference>
<gene>
    <name evidence="1" type="ORF">Bathy05g02000</name>
</gene>
<protein>
    <submittedName>
        <fullName evidence="1">Major facilitator superfamily</fullName>
    </submittedName>
</protein>
<organism evidence="1 2">
    <name type="scientific">Bathycoccus prasinos</name>
    <dbReference type="NCBI Taxonomy" id="41875"/>
    <lineage>
        <taxon>Eukaryota</taxon>
        <taxon>Viridiplantae</taxon>
        <taxon>Chlorophyta</taxon>
        <taxon>Mamiellophyceae</taxon>
        <taxon>Mamiellales</taxon>
        <taxon>Bathycoccaceae</taxon>
        <taxon>Bathycoccus</taxon>
    </lineage>
</organism>
<evidence type="ECO:0000313" key="2">
    <source>
        <dbReference type="Proteomes" id="UP000198341"/>
    </source>
</evidence>
<keyword evidence="2" id="KW-1185">Reference proteome</keyword>
<dbReference type="RefSeq" id="XP_007513207.1">
    <property type="nucleotide sequence ID" value="XM_007513145.1"/>
</dbReference>
<proteinExistence type="predicted"/>
<dbReference type="OrthoDB" id="2012765at2759"/>
<dbReference type="AlphaFoldDB" id="K8EWA7"/>
<sequence length="98" mass="11067">MSNEDKSLSLARERKAWIGYDFANSCYATVAIATFLPLVLNAYAESEAWRGKLKPKMCSTLDVEYSEKCLECRVGEGNLLCSGEAFWFCGRVESIYLF</sequence>
<name>K8EWA7_9CHLO</name>
<dbReference type="KEGG" id="bpg:Bathy05g02000"/>
<dbReference type="EMBL" id="FO082274">
    <property type="protein sequence ID" value="CCO16765.1"/>
    <property type="molecule type" value="Genomic_DNA"/>
</dbReference>
<accession>K8EWA7</accession>
<dbReference type="Pfam" id="PF11700">
    <property type="entry name" value="ATG22"/>
    <property type="match status" value="1"/>
</dbReference>
<evidence type="ECO:0000313" key="1">
    <source>
        <dbReference type="EMBL" id="CCO16765.1"/>
    </source>
</evidence>
<reference evidence="1 2" key="1">
    <citation type="submission" date="2011-10" db="EMBL/GenBank/DDBJ databases">
        <authorList>
            <person name="Genoscope - CEA"/>
        </authorList>
    </citation>
    <scope>NUCLEOTIDE SEQUENCE [LARGE SCALE GENOMIC DNA]</scope>
    <source>
        <strain evidence="1 2">RCC 1105</strain>
    </source>
</reference>
<dbReference type="GeneID" id="19015703"/>
<dbReference type="InterPro" id="IPR024671">
    <property type="entry name" value="Atg22-like"/>
</dbReference>